<keyword evidence="6" id="KW-1185">Reference proteome</keyword>
<name>A0ABR3SM71_9PEZI</name>
<protein>
    <recommendedName>
        <fullName evidence="7">Frg1-like family protein</fullName>
    </recommendedName>
</protein>
<dbReference type="PANTHER" id="PTHR12928">
    <property type="entry name" value="FRG1 PROTEIN"/>
    <property type="match status" value="1"/>
</dbReference>
<evidence type="ECO:0000256" key="4">
    <source>
        <dbReference type="SAM" id="MobiDB-lite"/>
    </source>
</evidence>
<comment type="caution">
    <text evidence="5">The sequence shown here is derived from an EMBL/GenBank/DDBJ whole genome shotgun (WGS) entry which is preliminary data.</text>
</comment>
<gene>
    <name evidence="5" type="ORF">SLS56_007686</name>
</gene>
<reference evidence="5 6" key="1">
    <citation type="submission" date="2024-02" db="EMBL/GenBank/DDBJ databases">
        <title>De novo assembly and annotation of 12 fungi associated with fruit tree decline syndrome in Ontario, Canada.</title>
        <authorList>
            <person name="Sulman M."/>
            <person name="Ellouze W."/>
            <person name="Ilyukhin E."/>
        </authorList>
    </citation>
    <scope>NUCLEOTIDE SEQUENCE [LARGE SCALE GENOMIC DNA]</scope>
    <source>
        <strain evidence="5 6">M1-105</strain>
    </source>
</reference>
<dbReference type="Gene3D" id="2.80.10.50">
    <property type="match status" value="1"/>
</dbReference>
<evidence type="ECO:0000313" key="5">
    <source>
        <dbReference type="EMBL" id="KAL1624710.1"/>
    </source>
</evidence>
<evidence type="ECO:0000256" key="2">
    <source>
        <dbReference type="ARBA" id="ARBA00010878"/>
    </source>
</evidence>
<dbReference type="PANTHER" id="PTHR12928:SF0">
    <property type="entry name" value="FSHD REGION GENE 1"/>
    <property type="match status" value="1"/>
</dbReference>
<evidence type="ECO:0000256" key="3">
    <source>
        <dbReference type="ARBA" id="ARBA00023242"/>
    </source>
</evidence>
<feature type="region of interest" description="Disordered" evidence="4">
    <location>
        <begin position="1"/>
        <end position="49"/>
    </location>
</feature>
<dbReference type="EMBL" id="JAJVDC020000103">
    <property type="protein sequence ID" value="KAL1624710.1"/>
    <property type="molecule type" value="Genomic_DNA"/>
</dbReference>
<keyword evidence="3" id="KW-0539">Nucleus</keyword>
<organism evidence="5 6">
    <name type="scientific">Neofusicoccum ribis</name>
    <dbReference type="NCBI Taxonomy" id="45134"/>
    <lineage>
        <taxon>Eukaryota</taxon>
        <taxon>Fungi</taxon>
        <taxon>Dikarya</taxon>
        <taxon>Ascomycota</taxon>
        <taxon>Pezizomycotina</taxon>
        <taxon>Dothideomycetes</taxon>
        <taxon>Dothideomycetes incertae sedis</taxon>
        <taxon>Botryosphaeriales</taxon>
        <taxon>Botryosphaeriaceae</taxon>
        <taxon>Neofusicoccum</taxon>
    </lineage>
</organism>
<dbReference type="Proteomes" id="UP001521116">
    <property type="component" value="Unassembled WGS sequence"/>
</dbReference>
<evidence type="ECO:0000256" key="1">
    <source>
        <dbReference type="ARBA" id="ARBA00004604"/>
    </source>
</evidence>
<evidence type="ECO:0008006" key="7">
    <source>
        <dbReference type="Google" id="ProtNLM"/>
    </source>
</evidence>
<dbReference type="InterPro" id="IPR010414">
    <property type="entry name" value="FRG1"/>
</dbReference>
<dbReference type="InterPro" id="IPR008999">
    <property type="entry name" value="Actin-crosslinking"/>
</dbReference>
<comment type="subcellular location">
    <subcellularLocation>
        <location evidence="1">Nucleus</location>
        <location evidence="1">Nucleolus</location>
    </subcellularLocation>
</comment>
<dbReference type="CDD" id="cd23339">
    <property type="entry name" value="beta-trefoil_FSCN_fungal_FRG1-like"/>
    <property type="match status" value="1"/>
</dbReference>
<sequence>MVKPLSFKGDKKPKKRKRTAGDDNEDGAPASKELTKSGSSAATAAEDDDSWVTAEAVSDISGPITFVLPTEPVTFLGCDANGTVFTSKVENIVESDPLTAEPHDVRQVWIANRVAGTENFSFKGHHGKYLGCDKVGVLSAHREAISPEESFLCIPVADNPGTFAIQTQREKFVSVNEVKDSTASEVRGDSENIDFQSTFRIRMQARFKPRPKTTKEQRAAEKISRKELEEMVGRRLEDDEVKKLKRSRRDGNFHETLLDVKVKGKHDKFA</sequence>
<proteinExistence type="inferred from homology"/>
<accession>A0ABR3SM71</accession>
<dbReference type="SUPFAM" id="SSF50405">
    <property type="entry name" value="Actin-crosslinking proteins"/>
    <property type="match status" value="1"/>
</dbReference>
<comment type="similarity">
    <text evidence="2">Belongs to the FRG1 family.</text>
</comment>
<evidence type="ECO:0000313" key="6">
    <source>
        <dbReference type="Proteomes" id="UP001521116"/>
    </source>
</evidence>
<dbReference type="Pfam" id="PF06229">
    <property type="entry name" value="FRG1"/>
    <property type="match status" value="1"/>
</dbReference>